<evidence type="ECO:0000313" key="3">
    <source>
        <dbReference type="Proteomes" id="UP001291623"/>
    </source>
</evidence>
<name>A0AAE1SVZ6_9SOLA</name>
<organism evidence="2 3">
    <name type="scientific">Anisodus tanguticus</name>
    <dbReference type="NCBI Taxonomy" id="243964"/>
    <lineage>
        <taxon>Eukaryota</taxon>
        <taxon>Viridiplantae</taxon>
        <taxon>Streptophyta</taxon>
        <taxon>Embryophyta</taxon>
        <taxon>Tracheophyta</taxon>
        <taxon>Spermatophyta</taxon>
        <taxon>Magnoliopsida</taxon>
        <taxon>eudicotyledons</taxon>
        <taxon>Gunneridae</taxon>
        <taxon>Pentapetalae</taxon>
        <taxon>asterids</taxon>
        <taxon>lamiids</taxon>
        <taxon>Solanales</taxon>
        <taxon>Solanaceae</taxon>
        <taxon>Solanoideae</taxon>
        <taxon>Hyoscyameae</taxon>
        <taxon>Anisodus</taxon>
    </lineage>
</organism>
<feature type="compositionally biased region" description="Basic and acidic residues" evidence="1">
    <location>
        <begin position="187"/>
        <end position="198"/>
    </location>
</feature>
<feature type="region of interest" description="Disordered" evidence="1">
    <location>
        <begin position="144"/>
        <end position="164"/>
    </location>
</feature>
<evidence type="ECO:0000313" key="2">
    <source>
        <dbReference type="EMBL" id="KAK4378583.1"/>
    </source>
</evidence>
<gene>
    <name evidence="2" type="ORF">RND71_000445</name>
</gene>
<feature type="compositionally biased region" description="Polar residues" evidence="1">
    <location>
        <begin position="200"/>
        <end position="211"/>
    </location>
</feature>
<accession>A0AAE1SVZ6</accession>
<evidence type="ECO:0000256" key="1">
    <source>
        <dbReference type="SAM" id="MobiDB-lite"/>
    </source>
</evidence>
<reference evidence="2" key="1">
    <citation type="submission" date="2023-12" db="EMBL/GenBank/DDBJ databases">
        <title>Genome assembly of Anisodus tanguticus.</title>
        <authorList>
            <person name="Wang Y.-J."/>
        </authorList>
    </citation>
    <scope>NUCLEOTIDE SEQUENCE</scope>
    <source>
        <strain evidence="2">KB-2021</strain>
        <tissue evidence="2">Leaf</tissue>
    </source>
</reference>
<dbReference type="EMBL" id="JAVYJV010000001">
    <property type="protein sequence ID" value="KAK4378583.1"/>
    <property type="molecule type" value="Genomic_DNA"/>
</dbReference>
<proteinExistence type="predicted"/>
<sequence length="224" mass="25574">MMEDEITERLHKFVMNEEENDEVAIEFSVQHERLWSKLAREGLPIKEAGWNFFQFTFMNKKSIYFGTPWLYDRYLLNIHPWEPDLAGDSSVNWMSRDAGRKIGHALGGVVDIVIPENERVRKHALILEEGADSTDIQPGLETNEHQKTAKSGSKGKRIMGLDGENDMVLPKDVEANDFVPMDATNYETRHQHYSDDGLTKTGSQAQIQNHEPTFADTLAGREAR</sequence>
<feature type="region of interest" description="Disordered" evidence="1">
    <location>
        <begin position="186"/>
        <end position="224"/>
    </location>
</feature>
<dbReference type="Proteomes" id="UP001291623">
    <property type="component" value="Unassembled WGS sequence"/>
</dbReference>
<protein>
    <recommendedName>
        <fullName evidence="4">DUF4283 domain-containing protein</fullName>
    </recommendedName>
</protein>
<dbReference type="AlphaFoldDB" id="A0AAE1SVZ6"/>
<keyword evidence="3" id="KW-1185">Reference proteome</keyword>
<evidence type="ECO:0008006" key="4">
    <source>
        <dbReference type="Google" id="ProtNLM"/>
    </source>
</evidence>
<comment type="caution">
    <text evidence="2">The sequence shown here is derived from an EMBL/GenBank/DDBJ whole genome shotgun (WGS) entry which is preliminary data.</text>
</comment>